<evidence type="ECO:0000313" key="2">
    <source>
        <dbReference type="EMBL" id="GBG06925.1"/>
    </source>
</evidence>
<comment type="caution">
    <text evidence="2">The sequence shown here is derived from an EMBL/GenBank/DDBJ whole genome shotgun (WGS) entry which is preliminary data.</text>
</comment>
<dbReference type="EMBL" id="BDQX01000064">
    <property type="protein sequence ID" value="GBG06925.1"/>
    <property type="molecule type" value="Genomic_DNA"/>
</dbReference>
<name>A0A2R5ELE9_9BACL</name>
<accession>A0A2R5ELE9</accession>
<evidence type="ECO:0000256" key="1">
    <source>
        <dbReference type="SAM" id="MobiDB-lite"/>
    </source>
</evidence>
<feature type="region of interest" description="Disordered" evidence="1">
    <location>
        <begin position="63"/>
        <end position="88"/>
    </location>
</feature>
<organism evidence="2 3">
    <name type="scientific">Paenibacillus agaridevorans</name>
    <dbReference type="NCBI Taxonomy" id="171404"/>
    <lineage>
        <taxon>Bacteria</taxon>
        <taxon>Bacillati</taxon>
        <taxon>Bacillota</taxon>
        <taxon>Bacilli</taxon>
        <taxon>Bacillales</taxon>
        <taxon>Paenibacillaceae</taxon>
        <taxon>Paenibacillus</taxon>
    </lineage>
</organism>
<keyword evidence="3" id="KW-1185">Reference proteome</keyword>
<reference evidence="2 3" key="1">
    <citation type="submission" date="2017-08" db="EMBL/GenBank/DDBJ databases">
        <title>Substantial Increase in Enzyme Production by Combined Drug-Resistance Mutations in Paenibacillus agaridevorans.</title>
        <authorList>
            <person name="Tanaka Y."/>
            <person name="Funane K."/>
            <person name="Hosaka T."/>
            <person name="Shiwa Y."/>
            <person name="Fujita N."/>
            <person name="Miyazaki T."/>
            <person name="Yoshikawa H."/>
            <person name="Murakami K."/>
            <person name="Kasahara K."/>
            <person name="Inaoka T."/>
            <person name="Hiraga Y."/>
            <person name="Ochi K."/>
        </authorList>
    </citation>
    <scope>NUCLEOTIDE SEQUENCE [LARGE SCALE GENOMIC DNA]</scope>
    <source>
        <strain evidence="2 3">T-3040</strain>
    </source>
</reference>
<dbReference type="RefSeq" id="WP_146200379.1">
    <property type="nucleotide sequence ID" value="NZ_BDQX01000064.1"/>
</dbReference>
<evidence type="ECO:0000313" key="3">
    <source>
        <dbReference type="Proteomes" id="UP000245202"/>
    </source>
</evidence>
<dbReference type="AlphaFoldDB" id="A0A2R5ELE9"/>
<gene>
    <name evidence="2" type="ORF">PAT3040_01467</name>
</gene>
<proteinExistence type="predicted"/>
<sequence length="88" mass="9779">MIKAKAKPSTLAEGRLLKRALARGLQQRRIEFAQPYLMSEQLLTLDARPCKAQVTPDLLVLDHEPSKDIGKSVGNRGPDRQTSLGQQE</sequence>
<dbReference type="Proteomes" id="UP000245202">
    <property type="component" value="Unassembled WGS sequence"/>
</dbReference>
<protein>
    <submittedName>
        <fullName evidence="2">Uncharacterized protein</fullName>
    </submittedName>
</protein>